<dbReference type="GeneID" id="14905134"/>
<evidence type="ECO:0000256" key="3">
    <source>
        <dbReference type="ARBA" id="ARBA00022741"/>
    </source>
</evidence>
<dbReference type="PANTHER" id="PTHR24351">
    <property type="entry name" value="RIBOSOMAL PROTEIN S6 KINASE"/>
    <property type="match status" value="1"/>
</dbReference>
<evidence type="ECO:0000256" key="4">
    <source>
        <dbReference type="ARBA" id="ARBA00022777"/>
    </source>
</evidence>
<dbReference type="InParanoid" id="G0R0G3"/>
<feature type="domain" description="Protein kinase" evidence="6">
    <location>
        <begin position="1"/>
        <end position="194"/>
    </location>
</feature>
<dbReference type="RefSeq" id="XP_004030278.1">
    <property type="nucleotide sequence ID" value="XM_004030230.1"/>
</dbReference>
<dbReference type="Gene3D" id="1.10.510.10">
    <property type="entry name" value="Transferase(Phosphotransferase) domain 1"/>
    <property type="match status" value="1"/>
</dbReference>
<organism evidence="7 8">
    <name type="scientific">Ichthyophthirius multifiliis</name>
    <name type="common">White spot disease agent</name>
    <name type="synonym">Ich</name>
    <dbReference type="NCBI Taxonomy" id="5932"/>
    <lineage>
        <taxon>Eukaryota</taxon>
        <taxon>Sar</taxon>
        <taxon>Alveolata</taxon>
        <taxon>Ciliophora</taxon>
        <taxon>Intramacronucleata</taxon>
        <taxon>Oligohymenophorea</taxon>
        <taxon>Hymenostomatida</taxon>
        <taxon>Ophryoglenina</taxon>
        <taxon>Ichthyophthirius</taxon>
    </lineage>
</organism>
<proteinExistence type="predicted"/>
<dbReference type="PROSITE" id="PS50011">
    <property type="entry name" value="PROTEIN_KINASE_DOM"/>
    <property type="match status" value="1"/>
</dbReference>
<evidence type="ECO:0000256" key="2">
    <source>
        <dbReference type="ARBA" id="ARBA00022679"/>
    </source>
</evidence>
<evidence type="ECO:0000313" key="8">
    <source>
        <dbReference type="Proteomes" id="UP000008983"/>
    </source>
</evidence>
<dbReference type="EMBL" id="GL984193">
    <property type="protein sequence ID" value="EGR29042.1"/>
    <property type="molecule type" value="Genomic_DNA"/>
</dbReference>
<keyword evidence="2" id="KW-0808">Transferase</keyword>
<keyword evidence="8" id="KW-1185">Reference proteome</keyword>
<dbReference type="OMA" id="MFRMINN"/>
<protein>
    <submittedName>
        <fullName evidence="7">Protein kinase domain protein</fullName>
    </submittedName>
</protein>
<dbReference type="STRING" id="857967.G0R0G3"/>
<dbReference type="AlphaFoldDB" id="G0R0G3"/>
<keyword evidence="1" id="KW-0723">Serine/threonine-protein kinase</keyword>
<gene>
    <name evidence="7" type="ORF">IMG5_164550</name>
</gene>
<evidence type="ECO:0000259" key="6">
    <source>
        <dbReference type="PROSITE" id="PS50011"/>
    </source>
</evidence>
<evidence type="ECO:0000313" key="7">
    <source>
        <dbReference type="EMBL" id="EGR29042.1"/>
    </source>
</evidence>
<keyword evidence="4 7" id="KW-0418">Kinase</keyword>
<dbReference type="Pfam" id="PF00069">
    <property type="entry name" value="Pkinase"/>
    <property type="match status" value="1"/>
</dbReference>
<dbReference type="GO" id="GO:0004674">
    <property type="term" value="F:protein serine/threonine kinase activity"/>
    <property type="evidence" value="ECO:0007669"/>
    <property type="project" value="UniProtKB-KW"/>
</dbReference>
<sequence>MGIRQSYQIQNEDFQEIFQAFNQQFILACLILGLEYIHSNNIVIVGLKAENILFDEYGYCCISGFEHAFIEDDSDDEFEEQNSKQQEFISKSLITQYLAPEVLLRQQPSFEADYYSLGIILYEITTGNKAIQGNYTHEDVIRTILRDKIQVKQEDLPEDWDPFGADFMNKLIQKKPQNRMGYYGIEDIKKHSWLKNMPWQKIQKKKNC</sequence>
<evidence type="ECO:0000256" key="1">
    <source>
        <dbReference type="ARBA" id="ARBA00022527"/>
    </source>
</evidence>
<name>G0R0G3_ICHMU</name>
<dbReference type="InterPro" id="IPR011009">
    <property type="entry name" value="Kinase-like_dom_sf"/>
</dbReference>
<reference evidence="7 8" key="1">
    <citation type="submission" date="2011-07" db="EMBL/GenBank/DDBJ databases">
        <authorList>
            <person name="Coyne R."/>
            <person name="Brami D."/>
            <person name="Johnson J."/>
            <person name="Hostetler J."/>
            <person name="Hannick L."/>
            <person name="Clark T."/>
            <person name="Cassidy-Hanley D."/>
            <person name="Inman J."/>
        </authorList>
    </citation>
    <scope>NUCLEOTIDE SEQUENCE [LARGE SCALE GENOMIC DNA]</scope>
    <source>
        <strain evidence="7 8">G5</strain>
    </source>
</reference>
<dbReference type="eggNOG" id="KOG0603">
    <property type="taxonomic scope" value="Eukaryota"/>
</dbReference>
<dbReference type="SMART" id="SM00220">
    <property type="entry name" value="S_TKc"/>
    <property type="match status" value="1"/>
</dbReference>
<dbReference type="SUPFAM" id="SSF56112">
    <property type="entry name" value="Protein kinase-like (PK-like)"/>
    <property type="match status" value="1"/>
</dbReference>
<dbReference type="GO" id="GO:0005524">
    <property type="term" value="F:ATP binding"/>
    <property type="evidence" value="ECO:0007669"/>
    <property type="project" value="UniProtKB-KW"/>
</dbReference>
<dbReference type="InterPro" id="IPR000719">
    <property type="entry name" value="Prot_kinase_dom"/>
</dbReference>
<keyword evidence="5" id="KW-0067">ATP-binding</keyword>
<accession>G0R0G3</accession>
<dbReference type="Proteomes" id="UP000008983">
    <property type="component" value="Unassembled WGS sequence"/>
</dbReference>
<evidence type="ECO:0000256" key="5">
    <source>
        <dbReference type="ARBA" id="ARBA00022840"/>
    </source>
</evidence>
<dbReference type="PROSITE" id="PS51257">
    <property type="entry name" value="PROKAR_LIPOPROTEIN"/>
    <property type="match status" value="1"/>
</dbReference>
<dbReference type="OrthoDB" id="312598at2759"/>
<keyword evidence="3" id="KW-0547">Nucleotide-binding</keyword>